<keyword evidence="3" id="KW-1185">Reference proteome</keyword>
<dbReference type="Proteomes" id="UP000524404">
    <property type="component" value="Unassembled WGS sequence"/>
</dbReference>
<dbReference type="InterPro" id="IPR039375">
    <property type="entry name" value="NodN-like"/>
</dbReference>
<dbReference type="AlphaFoldDB" id="A0A841ENM4"/>
<gene>
    <name evidence="2" type="ORF">HNP25_003505</name>
</gene>
<dbReference type="SUPFAM" id="SSF54637">
    <property type="entry name" value="Thioesterase/thiol ester dehydrase-isomerase"/>
    <property type="match status" value="1"/>
</dbReference>
<accession>A0A841ENM4</accession>
<dbReference type="EMBL" id="JACHKT010000030">
    <property type="protein sequence ID" value="MBB6004835.1"/>
    <property type="molecule type" value="Genomic_DNA"/>
</dbReference>
<dbReference type="Gene3D" id="3.10.129.10">
    <property type="entry name" value="Hotdog Thioesterase"/>
    <property type="match status" value="1"/>
</dbReference>
<dbReference type="PANTHER" id="PTHR42993:SF1">
    <property type="entry name" value="MAOC-LIKE DEHYDRATASE DOMAIN-CONTAINING PROTEIN"/>
    <property type="match status" value="1"/>
</dbReference>
<evidence type="ECO:0000259" key="1">
    <source>
        <dbReference type="Pfam" id="PF01575"/>
    </source>
</evidence>
<protein>
    <submittedName>
        <fullName evidence="2">Acyl dehydratase</fullName>
    </submittedName>
</protein>
<dbReference type="PANTHER" id="PTHR42993">
    <property type="entry name" value="MAOC-LIKE DEHYDRATASE DOMAIN-CONTAINING PROTEIN"/>
    <property type="match status" value="1"/>
</dbReference>
<dbReference type="InterPro" id="IPR029069">
    <property type="entry name" value="HotDog_dom_sf"/>
</dbReference>
<sequence length="152" mass="16890">MVIFKDLQALKNSIGTEIGTTEFMTITQEMINDFAKATHDFQWIHVDEVMAKQYSPFQQTVAHGFLTLALAPKFLAELLKVESVKMGLNYGANKIRFTAAVPAGSKVSMKASILEAEEVQPKGLKVTMNCIFEIEGQPKPVCIAELISVFYE</sequence>
<evidence type="ECO:0000313" key="2">
    <source>
        <dbReference type="EMBL" id="MBB6004835.1"/>
    </source>
</evidence>
<comment type="caution">
    <text evidence="2">The sequence shown here is derived from an EMBL/GenBank/DDBJ whole genome shotgun (WGS) entry which is preliminary data.</text>
</comment>
<dbReference type="Pfam" id="PF01575">
    <property type="entry name" value="MaoC_dehydratas"/>
    <property type="match status" value="1"/>
</dbReference>
<evidence type="ECO:0000313" key="3">
    <source>
        <dbReference type="Proteomes" id="UP000524404"/>
    </source>
</evidence>
<dbReference type="InterPro" id="IPR002539">
    <property type="entry name" value="MaoC-like_dom"/>
</dbReference>
<dbReference type="RefSeq" id="WP_184136116.1">
    <property type="nucleotide sequence ID" value="NZ_JACHKT010000030.1"/>
</dbReference>
<reference evidence="2 3" key="1">
    <citation type="submission" date="2020-08" db="EMBL/GenBank/DDBJ databases">
        <title>Functional genomics of gut bacteria from endangered species of beetles.</title>
        <authorList>
            <person name="Carlos-Shanley C."/>
        </authorList>
    </citation>
    <scope>NUCLEOTIDE SEQUENCE [LARGE SCALE GENOMIC DNA]</scope>
    <source>
        <strain evidence="2 3">S00070</strain>
    </source>
</reference>
<dbReference type="CDD" id="cd03450">
    <property type="entry name" value="NodN"/>
    <property type="match status" value="1"/>
</dbReference>
<proteinExistence type="predicted"/>
<name>A0A841ENM4_9BACT</name>
<feature type="domain" description="MaoC-like" evidence="1">
    <location>
        <begin position="12"/>
        <end position="122"/>
    </location>
</feature>
<organism evidence="2 3">
    <name type="scientific">Arcicella rosea</name>
    <dbReference type="NCBI Taxonomy" id="502909"/>
    <lineage>
        <taxon>Bacteria</taxon>
        <taxon>Pseudomonadati</taxon>
        <taxon>Bacteroidota</taxon>
        <taxon>Cytophagia</taxon>
        <taxon>Cytophagales</taxon>
        <taxon>Flectobacillaceae</taxon>
        <taxon>Arcicella</taxon>
    </lineage>
</organism>